<gene>
    <name evidence="2" type="ORF">J2S77_002013</name>
</gene>
<protein>
    <recommendedName>
        <fullName evidence="1">Bacterial repeat domain-containing protein</fullName>
    </recommendedName>
</protein>
<evidence type="ECO:0000313" key="2">
    <source>
        <dbReference type="EMBL" id="MDQ0160012.1"/>
    </source>
</evidence>
<sequence>MLVMLLIGCSKQEYEVSVDIQPENAAEVTGTGLYESGEEAVVSLQPEDGYEFTGWSEEGEEVSSDLEYRFEVDQDVELQASLEETVEDIAVEHTLDEGTAMALETVEKVEFKDETFSIEKSQLQQSLDQVWESSNAPDLWDDQFAEVIEEHPDVNQLFIRHEGLSPNEDKIAVTVFTSGDVFSYTVVGYIDLENEEIQFTNVTNQVVSSREGIVWSPEGNYYVYTTVNEAPSNQQAFIDSLEDGNNIVTADFSTISEAELLNVNTIEWEDDQESVYIDAIGQVGNRIEARLSLESGEFEQE</sequence>
<dbReference type="SUPFAM" id="SSF82171">
    <property type="entry name" value="DPP6 N-terminal domain-like"/>
    <property type="match status" value="1"/>
</dbReference>
<keyword evidence="3" id="KW-1185">Reference proteome</keyword>
<reference evidence="2 3" key="1">
    <citation type="submission" date="2023-07" db="EMBL/GenBank/DDBJ databases">
        <title>Genomic Encyclopedia of Type Strains, Phase IV (KMG-IV): sequencing the most valuable type-strain genomes for metagenomic binning, comparative biology and taxonomic classification.</title>
        <authorList>
            <person name="Goeker M."/>
        </authorList>
    </citation>
    <scope>NUCLEOTIDE SEQUENCE [LARGE SCALE GENOMIC DNA]</scope>
    <source>
        <strain evidence="2 3">DSM 16460</strain>
    </source>
</reference>
<comment type="caution">
    <text evidence="2">The sequence shown here is derived from an EMBL/GenBank/DDBJ whole genome shotgun (WGS) entry which is preliminary data.</text>
</comment>
<evidence type="ECO:0000313" key="3">
    <source>
        <dbReference type="Proteomes" id="UP001224359"/>
    </source>
</evidence>
<dbReference type="Pfam" id="PF18998">
    <property type="entry name" value="Flg_new_2"/>
    <property type="match status" value="1"/>
</dbReference>
<feature type="domain" description="Bacterial repeat" evidence="1">
    <location>
        <begin position="17"/>
        <end position="81"/>
    </location>
</feature>
<evidence type="ECO:0000259" key="1">
    <source>
        <dbReference type="Pfam" id="PF18998"/>
    </source>
</evidence>
<organism evidence="2 3">
    <name type="scientific">Alkalibacillus salilacus</name>
    <dbReference type="NCBI Taxonomy" id="284582"/>
    <lineage>
        <taxon>Bacteria</taxon>
        <taxon>Bacillati</taxon>
        <taxon>Bacillota</taxon>
        <taxon>Bacilli</taxon>
        <taxon>Bacillales</taxon>
        <taxon>Bacillaceae</taxon>
        <taxon>Alkalibacillus</taxon>
    </lineage>
</organism>
<dbReference type="EMBL" id="JAUSTQ010000008">
    <property type="protein sequence ID" value="MDQ0160012.1"/>
    <property type="molecule type" value="Genomic_DNA"/>
</dbReference>
<name>A0ABT9VGB3_9BACI</name>
<dbReference type="Proteomes" id="UP001224359">
    <property type="component" value="Unassembled WGS sequence"/>
</dbReference>
<accession>A0ABT9VGB3</accession>
<dbReference type="InterPro" id="IPR044060">
    <property type="entry name" value="Bacterial_rp_domain"/>
</dbReference>
<proteinExistence type="predicted"/>